<dbReference type="Proteomes" id="UP000195781">
    <property type="component" value="Unassembled WGS sequence"/>
</dbReference>
<dbReference type="InterPro" id="IPR017853">
    <property type="entry name" value="GH"/>
</dbReference>
<accession>A0A1Y3XWE2</accession>
<evidence type="ECO:0000256" key="4">
    <source>
        <dbReference type="PROSITE-ProRule" id="PRU10055"/>
    </source>
</evidence>
<dbReference type="PANTHER" id="PTHR10353">
    <property type="entry name" value="GLYCOSYL HYDROLASE"/>
    <property type="match status" value="1"/>
</dbReference>
<dbReference type="InterPro" id="IPR033132">
    <property type="entry name" value="GH_1_N_CS"/>
</dbReference>
<dbReference type="InterPro" id="IPR018120">
    <property type="entry name" value="Glyco_hydro_1_AS"/>
</dbReference>
<dbReference type="GO" id="GO:0016052">
    <property type="term" value="P:carbohydrate catabolic process"/>
    <property type="evidence" value="ECO:0007669"/>
    <property type="project" value="TreeGrafter"/>
</dbReference>
<evidence type="ECO:0000313" key="8">
    <source>
        <dbReference type="Proteomes" id="UP000195781"/>
    </source>
</evidence>
<keyword evidence="8" id="KW-1185">Reference proteome</keyword>
<sequence length="483" mass="54471">MLKVPSGFPQDFLWGGAVAANQCEGAWDVDGKGASVADINEFVDDIAVDKKENGEITAEYVRGALAAGPERIFPKRWGIDFYHTYPEDLKLLAGMGLKTFRTSIDWARIFPNGDDAEPNEAGLAFYDRLFDEIRANGMEPLVTISHYEMPIALTLNYTGWYSREVIDFFVRYCQVVFDRYASKVKYWVVANQVNFVALESFNHLGVAADKVDDLLSAKYQAVHHELLAMAKATKYAHEHHPGLQIGVMVGGSLAYPASSKPADVLATMRHNQMECFCTDILLRGTYPGYATHFFEERGIHVEVSDEDLAVWADPATLGDFFAMSYYYTDMVTAEGFAKDNRGQRNPNLEASPWGWAVDPQGFRFMLNEYYDRYQKPVFILENGLGAYDTVEEDGSIHDDYRIAYLRAHIEQMREAIKDGVDIRGYYAWGPIDIVSCSSSEMSKRYGFIYVDLDDYGCGTGERSLKDSYAWYKQVIATNGEDLG</sequence>
<dbReference type="FunFam" id="3.20.20.80:FF:000004">
    <property type="entry name" value="Beta-glucosidase 6-phospho-beta-glucosidase"/>
    <property type="match status" value="1"/>
</dbReference>
<dbReference type="InterPro" id="IPR001360">
    <property type="entry name" value="Glyco_hydro_1"/>
</dbReference>
<dbReference type="AlphaFoldDB" id="A0A1Y3XWE2"/>
<dbReference type="EMBL" id="NFIE01000001">
    <property type="protein sequence ID" value="OUN89832.1"/>
    <property type="molecule type" value="Genomic_DNA"/>
</dbReference>
<proteinExistence type="inferred from homology"/>
<feature type="active site" description="Nucleophile" evidence="4">
    <location>
        <position position="381"/>
    </location>
</feature>
<organism evidence="7 8">
    <name type="scientific">[Collinsella] massiliensis</name>
    <dbReference type="NCBI Taxonomy" id="1232426"/>
    <lineage>
        <taxon>Bacteria</taxon>
        <taxon>Bacillati</taxon>
        <taxon>Actinomycetota</taxon>
        <taxon>Coriobacteriia</taxon>
        <taxon>Coriobacteriales</taxon>
        <taxon>Coriobacteriaceae</taxon>
        <taxon>Enorma</taxon>
    </lineage>
</organism>
<dbReference type="Gene3D" id="3.20.20.80">
    <property type="entry name" value="Glycosidases"/>
    <property type="match status" value="1"/>
</dbReference>
<reference evidence="8" key="1">
    <citation type="submission" date="2017-04" db="EMBL/GenBank/DDBJ databases">
        <title>Function of individual gut microbiota members based on whole genome sequencing of pure cultures obtained from chicken caecum.</title>
        <authorList>
            <person name="Medvecky M."/>
            <person name="Cejkova D."/>
            <person name="Polansky O."/>
            <person name="Karasova D."/>
            <person name="Kubasova T."/>
            <person name="Cizek A."/>
            <person name="Rychlik I."/>
        </authorList>
    </citation>
    <scope>NUCLEOTIDE SEQUENCE [LARGE SCALE GENOMIC DNA]</scope>
    <source>
        <strain evidence="8">An5</strain>
    </source>
</reference>
<dbReference type="GO" id="GO:0008422">
    <property type="term" value="F:beta-glucosidase activity"/>
    <property type="evidence" value="ECO:0007669"/>
    <property type="project" value="TreeGrafter"/>
</dbReference>
<protein>
    <submittedName>
        <fullName evidence="7">Beta-glucosidase</fullName>
    </submittedName>
</protein>
<evidence type="ECO:0000256" key="3">
    <source>
        <dbReference type="ARBA" id="ARBA00023295"/>
    </source>
</evidence>
<dbReference type="PROSITE" id="PS00653">
    <property type="entry name" value="GLYCOSYL_HYDROL_F1_2"/>
    <property type="match status" value="1"/>
</dbReference>
<keyword evidence="3 6" id="KW-0326">Glycosidase</keyword>
<dbReference type="SUPFAM" id="SSF51445">
    <property type="entry name" value="(Trans)glycosidases"/>
    <property type="match status" value="1"/>
</dbReference>
<evidence type="ECO:0000256" key="6">
    <source>
        <dbReference type="RuleBase" id="RU004468"/>
    </source>
</evidence>
<dbReference type="GO" id="GO:0005829">
    <property type="term" value="C:cytosol"/>
    <property type="evidence" value="ECO:0007669"/>
    <property type="project" value="TreeGrafter"/>
</dbReference>
<name>A0A1Y3XWE2_9ACTN</name>
<dbReference type="Pfam" id="PF00232">
    <property type="entry name" value="Glyco_hydro_1"/>
    <property type="match status" value="1"/>
</dbReference>
<comment type="similarity">
    <text evidence="1 5">Belongs to the glycosyl hydrolase 1 family.</text>
</comment>
<comment type="caution">
    <text evidence="7">The sequence shown here is derived from an EMBL/GenBank/DDBJ whole genome shotgun (WGS) entry which is preliminary data.</text>
</comment>
<evidence type="ECO:0000256" key="1">
    <source>
        <dbReference type="ARBA" id="ARBA00010838"/>
    </source>
</evidence>
<dbReference type="PANTHER" id="PTHR10353:SF122">
    <property type="entry name" value="6-PHOSPHO-BETA-GLUCOSIDASE ASCB-RELATED"/>
    <property type="match status" value="1"/>
</dbReference>
<gene>
    <name evidence="7" type="ORF">B5G02_00310</name>
</gene>
<evidence type="ECO:0000313" key="7">
    <source>
        <dbReference type="EMBL" id="OUN89832.1"/>
    </source>
</evidence>
<keyword evidence="2 6" id="KW-0378">Hydrolase</keyword>
<dbReference type="PRINTS" id="PR00131">
    <property type="entry name" value="GLHYDRLASE1"/>
</dbReference>
<evidence type="ECO:0000256" key="2">
    <source>
        <dbReference type="ARBA" id="ARBA00022801"/>
    </source>
</evidence>
<dbReference type="PROSITE" id="PS00572">
    <property type="entry name" value="GLYCOSYL_HYDROL_F1_1"/>
    <property type="match status" value="1"/>
</dbReference>
<dbReference type="OrthoDB" id="3182512at2"/>
<evidence type="ECO:0000256" key="5">
    <source>
        <dbReference type="RuleBase" id="RU003690"/>
    </source>
</evidence>
<dbReference type="RefSeq" id="WP_094334719.1">
    <property type="nucleotide sequence ID" value="NZ_NFIE01000001.1"/>
</dbReference>